<dbReference type="GeneID" id="93739329"/>
<proteinExistence type="predicted"/>
<reference evidence="1 2" key="1">
    <citation type="submission" date="2015-02" db="EMBL/GenBank/DDBJ databases">
        <title>Evolution of amylase-binding proteins of oral streptococcal species.</title>
        <authorList>
            <person name="Haase E.M."/>
        </authorList>
    </citation>
    <scope>NUCLEOTIDE SEQUENCE [LARGE SCALE GENOMIC DNA]</scope>
    <source>
        <strain evidence="1 2">OT25</strain>
    </source>
</reference>
<name>A0A0F2DCP7_STRMT</name>
<evidence type="ECO:0000313" key="1">
    <source>
        <dbReference type="EMBL" id="KJQ68812.1"/>
    </source>
</evidence>
<protein>
    <submittedName>
        <fullName evidence="1">Uncharacterized protein</fullName>
    </submittedName>
</protein>
<accession>A0A0F2DCP7</accession>
<dbReference type="PROSITE" id="PS51257">
    <property type="entry name" value="PROKAR_LIPOPROTEIN"/>
    <property type="match status" value="1"/>
</dbReference>
<dbReference type="EMBL" id="JYGP01000002">
    <property type="protein sequence ID" value="KJQ68812.1"/>
    <property type="molecule type" value="Genomic_DNA"/>
</dbReference>
<evidence type="ECO:0000313" key="2">
    <source>
        <dbReference type="Proteomes" id="UP000033538"/>
    </source>
</evidence>
<dbReference type="Proteomes" id="UP000033538">
    <property type="component" value="Unassembled WGS sequence"/>
</dbReference>
<organism evidence="1 2">
    <name type="scientific">Streptococcus mitis</name>
    <dbReference type="NCBI Taxonomy" id="28037"/>
    <lineage>
        <taxon>Bacteria</taxon>
        <taxon>Bacillati</taxon>
        <taxon>Bacillota</taxon>
        <taxon>Bacilli</taxon>
        <taxon>Lactobacillales</taxon>
        <taxon>Streptococcaceae</taxon>
        <taxon>Streptococcus</taxon>
        <taxon>Streptococcus mitis group</taxon>
    </lineage>
</organism>
<sequence>MKKRNTLLILGALLSSVGLAACSSSMDTKGKGIAQLMNDNQERVFYSVIDSNHDSLPGKDERVNYVYITKGGKLNGYEIGGGTVGAAVELYMDDVVGKNINEVKKLAEERSKKTFEIDKVTAKVNTDSSGNNTTEEEIKLFFYENKPDYLTYVSLTNGQIRDKYYAGYIGYTSSLVSSGDLLITEVSKGNVINFDKADGKIVEEKK</sequence>
<dbReference type="PATRIC" id="fig|28037.212.peg.1153"/>
<dbReference type="RefSeq" id="WP_045611997.1">
    <property type="nucleotide sequence ID" value="NZ_CP012646.1"/>
</dbReference>
<comment type="caution">
    <text evidence="1">The sequence shown here is derived from an EMBL/GenBank/DDBJ whole genome shotgun (WGS) entry which is preliminary data.</text>
</comment>
<gene>
    <name evidence="1" type="ORF">TZ90_01184</name>
</gene>
<dbReference type="AlphaFoldDB" id="A0A0F2DCP7"/>